<reference evidence="2 3" key="1">
    <citation type="submission" date="2020-05" db="EMBL/GenBank/DDBJ databases">
        <title>Ramlibacter rhizophilus sp. nov., isolated from rhizosphere soil of national flower Mugunghwa from South Korea.</title>
        <authorList>
            <person name="Zheng-Fei Y."/>
            <person name="Huan T."/>
        </authorList>
    </citation>
    <scope>NUCLEOTIDE SEQUENCE [LARGE SCALE GENOMIC DNA]</scope>
    <source>
        <strain evidence="2 3">H242</strain>
    </source>
</reference>
<name>A0ABX6NZD4_9BURK</name>
<evidence type="ECO:0000313" key="2">
    <source>
        <dbReference type="EMBL" id="QJW83174.1"/>
    </source>
</evidence>
<dbReference type="PANTHER" id="PTHR48084">
    <property type="entry name" value="2-OXOGLUTARATE OXIDOREDUCTASE SUBUNIT KORB-RELATED"/>
    <property type="match status" value="1"/>
</dbReference>
<dbReference type="EMBL" id="CP053418">
    <property type="protein sequence ID" value="QJW83174.1"/>
    <property type="molecule type" value="Genomic_DNA"/>
</dbReference>
<proteinExistence type="predicted"/>
<feature type="compositionally biased region" description="Low complexity" evidence="1">
    <location>
        <begin position="287"/>
        <end position="306"/>
    </location>
</feature>
<sequence length="306" mass="32942">MEDPQKRVEGTTQLGGEGLPRLGLAPFTSRPHIVQNVGDGALAHSSYQNIRFAITTGANMTFKLLVNGVLANTGGREAVGANTIADLATRLLQDGAARVVLVSKEKEQYAGVRLPEGLVHRTPPQLEATMAELAQVAGVTIVIYDGACANERRRRQKRGLLPAPTLFTVVNEEVCENCGDCGTKANCMSLQKVPTEFGPKTQIHQSTCNQDRACINGECPSFVTVEVPSGKGVRKPARPSIQPERLPEVAIHAVAGPYHVYMPGRADRAFSPPAPSWRRPRPWTACRSRPTTRPAPPRSGARCSPA</sequence>
<accession>A0ABX6NZD4</accession>
<protein>
    <recommendedName>
        <fullName evidence="4">4Fe-4S ferredoxin-type domain-containing protein</fullName>
    </recommendedName>
</protein>
<feature type="region of interest" description="Disordered" evidence="1">
    <location>
        <begin position="270"/>
        <end position="306"/>
    </location>
</feature>
<dbReference type="PANTHER" id="PTHR48084:SF3">
    <property type="entry name" value="SUBUNIT OF PYRUVATE:FLAVODOXIN OXIDOREDUCTASE"/>
    <property type="match status" value="1"/>
</dbReference>
<dbReference type="InterPro" id="IPR051457">
    <property type="entry name" value="2-oxoacid:Fd_oxidoreductase"/>
</dbReference>
<evidence type="ECO:0000256" key="1">
    <source>
        <dbReference type="SAM" id="MobiDB-lite"/>
    </source>
</evidence>
<feature type="region of interest" description="Disordered" evidence="1">
    <location>
        <begin position="1"/>
        <end position="22"/>
    </location>
</feature>
<evidence type="ECO:0000313" key="3">
    <source>
        <dbReference type="Proteomes" id="UP000500826"/>
    </source>
</evidence>
<evidence type="ECO:0008006" key="4">
    <source>
        <dbReference type="Google" id="ProtNLM"/>
    </source>
</evidence>
<gene>
    <name evidence="2" type="ORF">HK414_06380</name>
</gene>
<keyword evidence="3" id="KW-1185">Reference proteome</keyword>
<dbReference type="Proteomes" id="UP000500826">
    <property type="component" value="Chromosome"/>
</dbReference>
<organism evidence="2 3">
    <name type="scientific">Ramlibacter terrae</name>
    <dbReference type="NCBI Taxonomy" id="2732511"/>
    <lineage>
        <taxon>Bacteria</taxon>
        <taxon>Pseudomonadati</taxon>
        <taxon>Pseudomonadota</taxon>
        <taxon>Betaproteobacteria</taxon>
        <taxon>Burkholderiales</taxon>
        <taxon>Comamonadaceae</taxon>
        <taxon>Ramlibacter</taxon>
    </lineage>
</organism>